<dbReference type="NCBIfam" id="NF038280">
    <property type="entry name" value="IS607_TnpB"/>
    <property type="match status" value="1"/>
</dbReference>
<dbReference type="InterPro" id="IPR021027">
    <property type="entry name" value="Transposase_put_HTH"/>
</dbReference>
<dbReference type="InterPro" id="IPR001959">
    <property type="entry name" value="Transposase"/>
</dbReference>
<sequence length="475" mass="52507">MAEKFEVPDGWVCQGYQFALDPTPAQCAALQSHAGGARFAYNTMLAAVKSNLSQRDAERSYGIDTADLTPCLSWSFQSLRNDFTRRKQQVAVGEDGTPWWPENSKEVYANACKNLAAALKNWDDCRSGRRQGPRVGFPSFKSKRSTKKFAFTTGTINVEADRHHVTLPRLGALRVHESTRKLARRLEQGTARVLKATVRFDRGRWLVSFSCLVQRTAQRPAHLKRVASTVGVDVGVKDLVVVATPQGDEVMRVRAPKEFRHASRKLRALQRKAARQQGRWDATTRARREPSAGWLRTQQIIAKQHVRVADLRRDRLHKLTTVLAQSFDVIGTETLAVKNMMASGGAHKKGLNRSIGDAGLGEFSRQLDYKTTWYNSLRVQADRWYPSSKTCSGCGCVKTKLSLAERLYVCDNNDCGLQIDRDLNAAINLARYAQAEQSACSDNGGADRKTTAPAALVAAKPESSNGSASPQGEAA</sequence>
<keyword evidence="12" id="KW-1185">Reference proteome</keyword>
<feature type="domain" description="Cas12f1-like TNB" evidence="9">
    <location>
        <begin position="361"/>
        <end position="429"/>
    </location>
</feature>
<dbReference type="InterPro" id="IPR053470">
    <property type="entry name" value="RNA-guided_DNA_endonuclease"/>
</dbReference>
<evidence type="ECO:0000259" key="8">
    <source>
        <dbReference type="Pfam" id="PF01385"/>
    </source>
</evidence>
<organism evidence="11 12">
    <name type="scientific">Gordonia rubripertincta</name>
    <name type="common">Rhodococcus corallinus</name>
    <dbReference type="NCBI Taxonomy" id="36822"/>
    <lineage>
        <taxon>Bacteria</taxon>
        <taxon>Bacillati</taxon>
        <taxon>Actinomycetota</taxon>
        <taxon>Actinomycetes</taxon>
        <taxon>Mycobacteriales</taxon>
        <taxon>Gordoniaceae</taxon>
        <taxon>Gordonia</taxon>
    </lineage>
</organism>
<keyword evidence="5" id="KW-0238">DNA-binding</keyword>
<keyword evidence="2" id="KW-0815">Transposition</keyword>
<evidence type="ECO:0000259" key="10">
    <source>
        <dbReference type="Pfam" id="PF12323"/>
    </source>
</evidence>
<evidence type="ECO:0000256" key="3">
    <source>
        <dbReference type="ARBA" id="ARBA00022723"/>
    </source>
</evidence>
<keyword evidence="11" id="KW-0255">Endonuclease</keyword>
<feature type="domain" description="Transposase putative helix-turn-helix" evidence="10">
    <location>
        <begin position="14"/>
        <end position="54"/>
    </location>
</feature>
<feature type="region of interest" description="Disordered" evidence="7">
    <location>
        <begin position="439"/>
        <end position="475"/>
    </location>
</feature>
<evidence type="ECO:0000256" key="2">
    <source>
        <dbReference type="ARBA" id="ARBA00022578"/>
    </source>
</evidence>
<dbReference type="EMBL" id="JAPWIE010000013">
    <property type="protein sequence ID" value="MCZ4553844.1"/>
    <property type="molecule type" value="Genomic_DNA"/>
</dbReference>
<dbReference type="Proteomes" id="UP001067235">
    <property type="component" value="Unassembled WGS sequence"/>
</dbReference>
<evidence type="ECO:0000256" key="7">
    <source>
        <dbReference type="SAM" id="MobiDB-lite"/>
    </source>
</evidence>
<protein>
    <submittedName>
        <fullName evidence="11">IS607 family element RNA-guided endonuclease TnpB</fullName>
    </submittedName>
</protein>
<evidence type="ECO:0000256" key="5">
    <source>
        <dbReference type="ARBA" id="ARBA00023125"/>
    </source>
</evidence>
<dbReference type="RefSeq" id="WP_301574541.1">
    <property type="nucleotide sequence ID" value="NZ_JAPWIE010000013.1"/>
</dbReference>
<keyword evidence="6" id="KW-0233">DNA recombination</keyword>
<proteinExistence type="inferred from homology"/>
<dbReference type="InterPro" id="IPR010095">
    <property type="entry name" value="Cas12f1-like_TNB"/>
</dbReference>
<evidence type="ECO:0000313" key="11">
    <source>
        <dbReference type="EMBL" id="MCZ4553844.1"/>
    </source>
</evidence>
<keyword evidence="4" id="KW-0862">Zinc</keyword>
<feature type="domain" description="Probable transposase IS891/IS1136/IS1341" evidence="8">
    <location>
        <begin position="219"/>
        <end position="342"/>
    </location>
</feature>
<gene>
    <name evidence="11" type="primary">tnpB</name>
    <name evidence="11" type="ORF">O4213_27910</name>
</gene>
<dbReference type="Pfam" id="PF07282">
    <property type="entry name" value="Cas12f1-like_TNB"/>
    <property type="match status" value="1"/>
</dbReference>
<keyword evidence="11" id="KW-0378">Hydrolase</keyword>
<name>A0ABT4N3I9_GORRU</name>
<keyword evidence="3" id="KW-0479">Metal-binding</keyword>
<dbReference type="GO" id="GO:0004519">
    <property type="term" value="F:endonuclease activity"/>
    <property type="evidence" value="ECO:0007669"/>
    <property type="project" value="UniProtKB-KW"/>
</dbReference>
<accession>A0ABT4N3I9</accession>
<feature type="compositionally biased region" description="Polar residues" evidence="7">
    <location>
        <begin position="462"/>
        <end position="475"/>
    </location>
</feature>
<dbReference type="Pfam" id="PF01385">
    <property type="entry name" value="OrfB_IS605"/>
    <property type="match status" value="1"/>
</dbReference>
<evidence type="ECO:0000256" key="6">
    <source>
        <dbReference type="ARBA" id="ARBA00023172"/>
    </source>
</evidence>
<comment type="caution">
    <text evidence="11">The sequence shown here is derived from an EMBL/GenBank/DDBJ whole genome shotgun (WGS) entry which is preliminary data.</text>
</comment>
<evidence type="ECO:0000313" key="12">
    <source>
        <dbReference type="Proteomes" id="UP001067235"/>
    </source>
</evidence>
<evidence type="ECO:0000256" key="1">
    <source>
        <dbReference type="ARBA" id="ARBA00008761"/>
    </source>
</evidence>
<evidence type="ECO:0000259" key="9">
    <source>
        <dbReference type="Pfam" id="PF07282"/>
    </source>
</evidence>
<evidence type="ECO:0000256" key="4">
    <source>
        <dbReference type="ARBA" id="ARBA00022833"/>
    </source>
</evidence>
<keyword evidence="11" id="KW-0540">Nuclease</keyword>
<dbReference type="NCBIfam" id="NF040570">
    <property type="entry name" value="guided_TnpB"/>
    <property type="match status" value="1"/>
</dbReference>
<dbReference type="Pfam" id="PF12323">
    <property type="entry name" value="HTH_OrfB_IS605"/>
    <property type="match status" value="1"/>
</dbReference>
<comment type="similarity">
    <text evidence="1">In the C-terminal section; belongs to the transposase 35 family.</text>
</comment>
<reference evidence="11" key="1">
    <citation type="submission" date="2022-12" db="EMBL/GenBank/DDBJ databases">
        <authorList>
            <person name="Krivoruchko A.V."/>
            <person name="Elkin A."/>
        </authorList>
    </citation>
    <scope>NUCLEOTIDE SEQUENCE</scope>
    <source>
        <strain evidence="11">IEGM 1388</strain>
    </source>
</reference>